<feature type="transmembrane region" description="Helical" evidence="1">
    <location>
        <begin position="66"/>
        <end position="86"/>
    </location>
</feature>
<dbReference type="Proteomes" id="UP000767446">
    <property type="component" value="Unassembled WGS sequence"/>
</dbReference>
<protein>
    <submittedName>
        <fullName evidence="2">Uncharacterized protein</fullName>
    </submittedName>
</protein>
<keyword evidence="1" id="KW-0812">Transmembrane</keyword>
<proteinExistence type="predicted"/>
<organism evidence="2 3">
    <name type="scientific">Gomphosphaeria aponina SAG 52.96 = DSM 107014</name>
    <dbReference type="NCBI Taxonomy" id="1521640"/>
    <lineage>
        <taxon>Bacteria</taxon>
        <taxon>Bacillati</taxon>
        <taxon>Cyanobacteriota</taxon>
        <taxon>Cyanophyceae</taxon>
        <taxon>Oscillatoriophycideae</taxon>
        <taxon>Chroococcales</taxon>
        <taxon>Gomphosphaeriaceae</taxon>
        <taxon>Gomphosphaeria</taxon>
    </lineage>
</organism>
<gene>
    <name evidence="2" type="ORF">DSM107014_05710</name>
</gene>
<sequence length="102" mass="10712">MPNFLISLLLTTLVSFLAPVLLIGLILVSLAGISYIPGFAVAGQTGVSQIEGFLAVFGSGCPVQGIFTIGFTCAVVGALFDLYNFYRYQSLRGGLKSLGEES</sequence>
<keyword evidence="1" id="KW-1133">Transmembrane helix</keyword>
<dbReference type="EMBL" id="JADQBC010000029">
    <property type="protein sequence ID" value="MBR8827391.1"/>
    <property type="molecule type" value="Genomic_DNA"/>
</dbReference>
<evidence type="ECO:0000256" key="1">
    <source>
        <dbReference type="SAM" id="Phobius"/>
    </source>
</evidence>
<dbReference type="AlphaFoldDB" id="A0A941GW17"/>
<accession>A0A941GW17</accession>
<comment type="caution">
    <text evidence="2">The sequence shown here is derived from an EMBL/GenBank/DDBJ whole genome shotgun (WGS) entry which is preliminary data.</text>
</comment>
<evidence type="ECO:0000313" key="2">
    <source>
        <dbReference type="EMBL" id="MBR8827391.1"/>
    </source>
</evidence>
<reference evidence="2" key="1">
    <citation type="submission" date="2021-02" db="EMBL/GenBank/DDBJ databases">
        <title>Metagenome analyses of Stigonema ocellatum DSM 106950, Chlorogloea purpurea SAG 13.99 and Gomphosphaeria aponina DSM 107014.</title>
        <authorList>
            <person name="Marter P."/>
            <person name="Huang S."/>
        </authorList>
    </citation>
    <scope>NUCLEOTIDE SEQUENCE</scope>
    <source>
        <strain evidence="2">JP213</strain>
    </source>
</reference>
<keyword evidence="1" id="KW-0472">Membrane</keyword>
<name>A0A941GW17_9CHRO</name>
<evidence type="ECO:0000313" key="3">
    <source>
        <dbReference type="Proteomes" id="UP000767446"/>
    </source>
</evidence>